<reference evidence="1" key="2">
    <citation type="journal article" date="2020" name="Nat. Commun.">
        <title>Large-scale genome sequencing of mycorrhizal fungi provides insights into the early evolution of symbiotic traits.</title>
        <authorList>
            <person name="Miyauchi S."/>
            <person name="Kiss E."/>
            <person name="Kuo A."/>
            <person name="Drula E."/>
            <person name="Kohler A."/>
            <person name="Sanchez-Garcia M."/>
            <person name="Morin E."/>
            <person name="Andreopoulos B."/>
            <person name="Barry K.W."/>
            <person name="Bonito G."/>
            <person name="Buee M."/>
            <person name="Carver A."/>
            <person name="Chen C."/>
            <person name="Cichocki N."/>
            <person name="Clum A."/>
            <person name="Culley D."/>
            <person name="Crous P.W."/>
            <person name="Fauchery L."/>
            <person name="Girlanda M."/>
            <person name="Hayes R.D."/>
            <person name="Keri Z."/>
            <person name="LaButti K."/>
            <person name="Lipzen A."/>
            <person name="Lombard V."/>
            <person name="Magnuson J."/>
            <person name="Maillard F."/>
            <person name="Murat C."/>
            <person name="Nolan M."/>
            <person name="Ohm R.A."/>
            <person name="Pangilinan J."/>
            <person name="Pereira M.F."/>
            <person name="Perotto S."/>
            <person name="Peter M."/>
            <person name="Pfister S."/>
            <person name="Riley R."/>
            <person name="Sitrit Y."/>
            <person name="Stielow J.B."/>
            <person name="Szollosi G."/>
            <person name="Zifcakova L."/>
            <person name="Stursova M."/>
            <person name="Spatafora J.W."/>
            <person name="Tedersoo L."/>
            <person name="Vaario L.M."/>
            <person name="Yamada A."/>
            <person name="Yan M."/>
            <person name="Wang P."/>
            <person name="Xu J."/>
            <person name="Bruns T."/>
            <person name="Baldrian P."/>
            <person name="Vilgalys R."/>
            <person name="Dunand C."/>
            <person name="Henrissat B."/>
            <person name="Grigoriev I.V."/>
            <person name="Hibbett D."/>
            <person name="Nagy L.G."/>
            <person name="Martin F.M."/>
        </authorList>
    </citation>
    <scope>NUCLEOTIDE SEQUENCE</scope>
    <source>
        <strain evidence="1">P2</strain>
    </source>
</reference>
<accession>A0ACB6Z5I5</accession>
<evidence type="ECO:0000313" key="2">
    <source>
        <dbReference type="Proteomes" id="UP000886501"/>
    </source>
</evidence>
<sequence>MSGPYLPAEICDYIVDLLYNKPDTLKRCCLISRSWVPRTRKHLFADIKFLHCDDLERWKRSFPDPSRSPVHHTHTLTVCCSEVVTVADAQEGGWIRAFSNVTQLKISSDVGESEASLVPFHNFSPALKYLHVASTIFPCTRIFDLACSFRLLEDLDLVQRRVINGPIDRDGVIFQPSTSPALTGTLRVYLPDSMEYATRRLLSLPGGLHFRKLELSCYFESNLQWMSALVAGCSDTLECVDIECRILLNPSAVSIDLSRATKLKEAVFQSKTLHVTWLVLALQSITPKHIYLHQIAIHVPEIPNLFGHGWITSEMIYRQWTDLDRVLVQLWESYGIRPKVMHSVTEKKKEIQRERIGDLLPEITERGIIELEDFVEFCWYRLVY</sequence>
<name>A0ACB6Z5I5_THEGA</name>
<comment type="caution">
    <text evidence="1">The sequence shown here is derived from an EMBL/GenBank/DDBJ whole genome shotgun (WGS) entry which is preliminary data.</text>
</comment>
<keyword evidence="2" id="KW-1185">Reference proteome</keyword>
<organism evidence="1 2">
    <name type="scientific">Thelephora ganbajun</name>
    <name type="common">Ganba fungus</name>
    <dbReference type="NCBI Taxonomy" id="370292"/>
    <lineage>
        <taxon>Eukaryota</taxon>
        <taxon>Fungi</taxon>
        <taxon>Dikarya</taxon>
        <taxon>Basidiomycota</taxon>
        <taxon>Agaricomycotina</taxon>
        <taxon>Agaricomycetes</taxon>
        <taxon>Thelephorales</taxon>
        <taxon>Thelephoraceae</taxon>
        <taxon>Thelephora</taxon>
    </lineage>
</organism>
<dbReference type="EMBL" id="MU118118">
    <property type="protein sequence ID" value="KAF9644817.1"/>
    <property type="molecule type" value="Genomic_DNA"/>
</dbReference>
<evidence type="ECO:0000313" key="1">
    <source>
        <dbReference type="EMBL" id="KAF9644817.1"/>
    </source>
</evidence>
<gene>
    <name evidence="1" type="ORF">BDM02DRAFT_843190</name>
</gene>
<reference evidence="1" key="1">
    <citation type="submission" date="2019-10" db="EMBL/GenBank/DDBJ databases">
        <authorList>
            <consortium name="DOE Joint Genome Institute"/>
            <person name="Kuo A."/>
            <person name="Miyauchi S."/>
            <person name="Kiss E."/>
            <person name="Drula E."/>
            <person name="Kohler A."/>
            <person name="Sanchez-Garcia M."/>
            <person name="Andreopoulos B."/>
            <person name="Barry K.W."/>
            <person name="Bonito G."/>
            <person name="Buee M."/>
            <person name="Carver A."/>
            <person name="Chen C."/>
            <person name="Cichocki N."/>
            <person name="Clum A."/>
            <person name="Culley D."/>
            <person name="Crous P.W."/>
            <person name="Fauchery L."/>
            <person name="Girlanda M."/>
            <person name="Hayes R."/>
            <person name="Keri Z."/>
            <person name="Labutti K."/>
            <person name="Lipzen A."/>
            <person name="Lombard V."/>
            <person name="Magnuson J."/>
            <person name="Maillard F."/>
            <person name="Morin E."/>
            <person name="Murat C."/>
            <person name="Nolan M."/>
            <person name="Ohm R."/>
            <person name="Pangilinan J."/>
            <person name="Pereira M."/>
            <person name="Perotto S."/>
            <person name="Peter M."/>
            <person name="Riley R."/>
            <person name="Sitrit Y."/>
            <person name="Stielow B."/>
            <person name="Szollosi G."/>
            <person name="Zifcakova L."/>
            <person name="Stursova M."/>
            <person name="Spatafora J.W."/>
            <person name="Tedersoo L."/>
            <person name="Vaario L.-M."/>
            <person name="Yamada A."/>
            <person name="Yan M."/>
            <person name="Wang P."/>
            <person name="Xu J."/>
            <person name="Bruns T."/>
            <person name="Baldrian P."/>
            <person name="Vilgalys R."/>
            <person name="Henrissat B."/>
            <person name="Grigoriev I.V."/>
            <person name="Hibbett D."/>
            <person name="Nagy L.G."/>
            <person name="Martin F.M."/>
        </authorList>
    </citation>
    <scope>NUCLEOTIDE SEQUENCE</scope>
    <source>
        <strain evidence="1">P2</strain>
    </source>
</reference>
<proteinExistence type="predicted"/>
<protein>
    <submittedName>
        <fullName evidence="1">Uncharacterized protein</fullName>
    </submittedName>
</protein>
<dbReference type="Proteomes" id="UP000886501">
    <property type="component" value="Unassembled WGS sequence"/>
</dbReference>